<name>A0A7W5E062_9BACT</name>
<dbReference type="PANTHER" id="PTHR37833">
    <property type="entry name" value="LIPOPROTEIN-RELATED"/>
    <property type="match status" value="1"/>
</dbReference>
<keyword evidence="1" id="KW-0732">Signal</keyword>
<dbReference type="Proteomes" id="UP000536179">
    <property type="component" value="Unassembled WGS sequence"/>
</dbReference>
<evidence type="ECO:0000256" key="1">
    <source>
        <dbReference type="SAM" id="SignalP"/>
    </source>
</evidence>
<proteinExistence type="predicted"/>
<dbReference type="RefSeq" id="WP_184306040.1">
    <property type="nucleotide sequence ID" value="NZ_JACHXU010000012.1"/>
</dbReference>
<keyword evidence="3" id="KW-1185">Reference proteome</keyword>
<protein>
    <recommendedName>
        <fullName evidence="4">DUF1573 domain-containing protein</fullName>
    </recommendedName>
</protein>
<dbReference type="Gene3D" id="2.60.40.10">
    <property type="entry name" value="Immunoglobulins"/>
    <property type="match status" value="2"/>
</dbReference>
<accession>A0A7W5E062</accession>
<feature type="signal peptide" evidence="1">
    <location>
        <begin position="1"/>
        <end position="30"/>
    </location>
</feature>
<dbReference type="EMBL" id="JACHXU010000012">
    <property type="protein sequence ID" value="MBB3207736.1"/>
    <property type="molecule type" value="Genomic_DNA"/>
</dbReference>
<evidence type="ECO:0008006" key="4">
    <source>
        <dbReference type="Google" id="ProtNLM"/>
    </source>
</evidence>
<feature type="chain" id="PRO_5030507835" description="DUF1573 domain-containing protein" evidence="1">
    <location>
        <begin position="31"/>
        <end position="342"/>
    </location>
</feature>
<dbReference type="PROSITE" id="PS51257">
    <property type="entry name" value="PROKAR_LIPOPROTEIN"/>
    <property type="match status" value="1"/>
</dbReference>
<gene>
    <name evidence="2" type="ORF">FHS27_003563</name>
</gene>
<evidence type="ECO:0000313" key="3">
    <source>
        <dbReference type="Proteomes" id="UP000536179"/>
    </source>
</evidence>
<organism evidence="2 3">
    <name type="scientific">Aporhodopirellula rubra</name>
    <dbReference type="NCBI Taxonomy" id="980271"/>
    <lineage>
        <taxon>Bacteria</taxon>
        <taxon>Pseudomonadati</taxon>
        <taxon>Planctomycetota</taxon>
        <taxon>Planctomycetia</taxon>
        <taxon>Pirellulales</taxon>
        <taxon>Pirellulaceae</taxon>
        <taxon>Aporhodopirellula</taxon>
    </lineage>
</organism>
<sequence>MARLNTFLICFVSMACVPASVVVTTTAAHADWSDAVFPVKSHSFGTVAVASKTEFKFPIRNTTGRDMHIREVRASCGCTTPILSSNYIPAGGEGYLLARFNTPTFRGKKGATLTVVIDQPFYSEVQLKVDGYIRSDMVFHPGSVEFGTINQGEAKTGGTKIYYAGRSDWQVVDIRANQSWLIPQFKQIERGPGKATYELTIAVREDAPAGTFQDEVIVQTNDRSMPRVPLRVSGNVVTSLNISPKSIAFGTVKPDQELVQRLVITGREPFAIASIKCPGWNVEFDNNGAEKKIHVLSIKMTPDSARGAQRSALTIETAGEKSITAKAILTADVISEQVVVAR</sequence>
<dbReference type="AlphaFoldDB" id="A0A7W5E062"/>
<comment type="caution">
    <text evidence="2">The sequence shown here is derived from an EMBL/GenBank/DDBJ whole genome shotgun (WGS) entry which is preliminary data.</text>
</comment>
<dbReference type="InterPro" id="IPR011467">
    <property type="entry name" value="DUF1573"/>
</dbReference>
<reference evidence="2 3" key="1">
    <citation type="submission" date="2020-08" db="EMBL/GenBank/DDBJ databases">
        <title>Genomic Encyclopedia of Type Strains, Phase III (KMG-III): the genomes of soil and plant-associated and newly described type strains.</title>
        <authorList>
            <person name="Whitman W."/>
        </authorList>
    </citation>
    <scope>NUCLEOTIDE SEQUENCE [LARGE SCALE GENOMIC DNA]</scope>
    <source>
        <strain evidence="2 3">CECT 8075</strain>
    </source>
</reference>
<dbReference type="InterPro" id="IPR013783">
    <property type="entry name" value="Ig-like_fold"/>
</dbReference>
<evidence type="ECO:0000313" key="2">
    <source>
        <dbReference type="EMBL" id="MBB3207736.1"/>
    </source>
</evidence>
<dbReference type="PANTHER" id="PTHR37833:SF1">
    <property type="entry name" value="SIGNAL PEPTIDE PROTEIN"/>
    <property type="match status" value="1"/>
</dbReference>
<dbReference type="Pfam" id="PF07610">
    <property type="entry name" value="DUF1573"/>
    <property type="match status" value="1"/>
</dbReference>